<dbReference type="EMBL" id="AMYD01000184">
    <property type="protein sequence ID" value="EQB58896.1"/>
    <property type="molecule type" value="Genomic_DNA"/>
</dbReference>
<reference evidence="3" key="1">
    <citation type="journal article" date="2013" name="Mol. Plant Microbe Interact.">
        <title>Global aspects of pacC regulation of pathogenicity genes in Colletotrichum gloeosporioides as revealed by transcriptome analysis.</title>
        <authorList>
            <person name="Alkan N."/>
            <person name="Meng X."/>
            <person name="Friedlander G."/>
            <person name="Reuveni E."/>
            <person name="Sukno S."/>
            <person name="Sherman A."/>
            <person name="Thon M."/>
            <person name="Fluhr R."/>
            <person name="Prusky D."/>
        </authorList>
    </citation>
    <scope>NUCLEOTIDE SEQUENCE [LARGE SCALE GENOMIC DNA]</scope>
    <source>
        <strain evidence="3">Cg-14</strain>
    </source>
</reference>
<evidence type="ECO:0008006" key="4">
    <source>
        <dbReference type="Google" id="ProtNLM"/>
    </source>
</evidence>
<accession>T0M5S8</accession>
<feature type="chain" id="PRO_5004580657" description="Secreted protein" evidence="1">
    <location>
        <begin position="20"/>
        <end position="87"/>
    </location>
</feature>
<organism evidence="2 3">
    <name type="scientific">Colletotrichum gloeosporioides (strain Cg-14)</name>
    <name type="common">Anthracnose fungus</name>
    <name type="synonym">Glomerella cingulata</name>
    <dbReference type="NCBI Taxonomy" id="1237896"/>
    <lineage>
        <taxon>Eukaryota</taxon>
        <taxon>Fungi</taxon>
        <taxon>Dikarya</taxon>
        <taxon>Ascomycota</taxon>
        <taxon>Pezizomycotina</taxon>
        <taxon>Sordariomycetes</taxon>
        <taxon>Hypocreomycetidae</taxon>
        <taxon>Glomerellales</taxon>
        <taxon>Glomerellaceae</taxon>
        <taxon>Colletotrichum</taxon>
        <taxon>Colletotrichum gloeosporioides species complex</taxon>
    </lineage>
</organism>
<keyword evidence="1" id="KW-0732">Signal</keyword>
<name>T0M5S8_COLGC</name>
<proteinExistence type="predicted"/>
<evidence type="ECO:0000313" key="3">
    <source>
        <dbReference type="Proteomes" id="UP000015530"/>
    </source>
</evidence>
<feature type="signal peptide" evidence="1">
    <location>
        <begin position="1"/>
        <end position="19"/>
    </location>
</feature>
<dbReference type="OrthoDB" id="10452827at2759"/>
<evidence type="ECO:0000313" key="2">
    <source>
        <dbReference type="EMBL" id="EQB58896.1"/>
    </source>
</evidence>
<dbReference type="HOGENOM" id="CLU_2483220_0_0_1"/>
<evidence type="ECO:0000256" key="1">
    <source>
        <dbReference type="SAM" id="SignalP"/>
    </source>
</evidence>
<dbReference type="AlphaFoldDB" id="T0M5S8"/>
<dbReference type="Proteomes" id="UP000015530">
    <property type="component" value="Unassembled WGS sequence"/>
</dbReference>
<protein>
    <recommendedName>
        <fullName evidence="4">Secreted protein</fullName>
    </recommendedName>
</protein>
<gene>
    <name evidence="2" type="ORF">CGLO_00790</name>
</gene>
<comment type="caution">
    <text evidence="2">The sequence shown here is derived from an EMBL/GenBank/DDBJ whole genome shotgun (WGS) entry which is preliminary data.</text>
</comment>
<sequence>MKCGHIIILAVSLVAPAMADWCNYGTSNPAPQGQDCGPGYYFYCCGDQPSDDRPIWRGDCSSPPSHDGCGAGAVVSCVWQTSDPRND</sequence>